<feature type="region of interest" description="Disordered" evidence="1">
    <location>
        <begin position="456"/>
        <end position="505"/>
    </location>
</feature>
<feature type="region of interest" description="Disordered" evidence="1">
    <location>
        <begin position="592"/>
        <end position="678"/>
    </location>
</feature>
<feature type="signal peptide" evidence="3">
    <location>
        <begin position="1"/>
        <end position="32"/>
    </location>
</feature>
<reference evidence="4" key="1">
    <citation type="submission" date="2021-07" db="EMBL/GenBank/DDBJ databases">
        <title>Draft genome of Mortierella alpina, strain LL118, isolated from an aspen leaf litter sample.</title>
        <authorList>
            <person name="Yang S."/>
            <person name="Vinatzer B.A."/>
        </authorList>
    </citation>
    <scope>NUCLEOTIDE SEQUENCE</scope>
    <source>
        <strain evidence="4">LL118</strain>
    </source>
</reference>
<organism evidence="4 5">
    <name type="scientific">Mortierella alpina</name>
    <name type="common">Oleaginous fungus</name>
    <name type="synonym">Mortierella renispora</name>
    <dbReference type="NCBI Taxonomy" id="64518"/>
    <lineage>
        <taxon>Eukaryota</taxon>
        <taxon>Fungi</taxon>
        <taxon>Fungi incertae sedis</taxon>
        <taxon>Mucoromycota</taxon>
        <taxon>Mortierellomycotina</taxon>
        <taxon>Mortierellomycetes</taxon>
        <taxon>Mortierellales</taxon>
        <taxon>Mortierellaceae</taxon>
        <taxon>Mortierella</taxon>
    </lineage>
</organism>
<keyword evidence="2" id="KW-0812">Transmembrane</keyword>
<gene>
    <name evidence="4" type="ORF">KVV02_003697</name>
</gene>
<feature type="compositionally biased region" description="Polar residues" evidence="1">
    <location>
        <begin position="702"/>
        <end position="716"/>
    </location>
</feature>
<dbReference type="EMBL" id="JAIFTL010000021">
    <property type="protein sequence ID" value="KAG9326346.1"/>
    <property type="molecule type" value="Genomic_DNA"/>
</dbReference>
<dbReference type="Proteomes" id="UP000717515">
    <property type="component" value="Unassembled WGS sequence"/>
</dbReference>
<dbReference type="InterPro" id="IPR015915">
    <property type="entry name" value="Kelch-typ_b-propeller"/>
</dbReference>
<dbReference type="InterPro" id="IPR011043">
    <property type="entry name" value="Gal_Oxase/kelch_b-propeller"/>
</dbReference>
<keyword evidence="2" id="KW-1133">Transmembrane helix</keyword>
<feature type="transmembrane region" description="Helical" evidence="2">
    <location>
        <begin position="430"/>
        <end position="449"/>
    </location>
</feature>
<dbReference type="SUPFAM" id="SSF50965">
    <property type="entry name" value="Galactose oxidase, central domain"/>
    <property type="match status" value="2"/>
</dbReference>
<keyword evidence="3" id="KW-0732">Signal</keyword>
<feature type="region of interest" description="Disordered" evidence="1">
    <location>
        <begin position="390"/>
        <end position="425"/>
    </location>
</feature>
<feature type="compositionally biased region" description="Low complexity" evidence="1">
    <location>
        <begin position="639"/>
        <end position="660"/>
    </location>
</feature>
<dbReference type="AlphaFoldDB" id="A0A9P8D100"/>
<feature type="region of interest" description="Disordered" evidence="1">
    <location>
        <begin position="808"/>
        <end position="864"/>
    </location>
</feature>
<sequence>MSASTAALPARSLLPLLLSLVLLALFPTPTCGQVQTPARYEPIANAGSAILADGGFYLFGGITWFAPPNGYNSGSNQLLRVDLTKSFNTNTPPWTSLQFGTNFTIIDAVPSRNGTQLILGGNRGNPGTVARIYDVAKNKWAPAPFYPNMGDMAGYKRTNVGMALDRSTGLVYICGGLQEASFSKEIAILDTSVAPADMAWQASTNATALPAVYEPYVAYLPTVKKTLVFGGCDQMNIEGYVAKCISMDRGYLISGPVGGTVKVTPQTLTLGVGGPLPRYTGCKVELPDGSVFIQGGKDVGNIFYNDAWILRPENFTWEKVVVKGNLTQMQRAGHACELGPNGQIIIVGGYIGYNPTPETYVLPYMAVIDTKTWTWTTNFKGAPLSEIWTTLPMPPTDNGDGNTGSGKNGTDNGAPSGGTPSTGLSSGAKGGIAAVVVIGVLGLGLFLFWKRKQRRGKNGASKNEASALEKTHQSGISSSSLIHVGNNSHHDHHPNNDNDPGYMAGARSQLGYAVPTTAAHPAESPSLAPKTSLASGGLSTIPIYTGYQADGKTPVEHGVSNPKLGFLTNASFPKAKASTPDDAALAAALFQAEDEVSSPRRSPRQLPGHVMTTFSKQDGSQPTSMAYSPTVSDMRSPHGTVTSSPSLSSSSVSLSSSPATRPSPPPIPRRPSGASPTTTVVTRTLHTPVVSGSMAYEGLDSSGISQSQRQYQNPQSVPEHEARIERSSPGVKTHQFSTRDVDRRGLYPPLTPSRLQGSTSILVGAPASPITSTGASFSAAVAPMTMEGNHSQSSLEGEAAGNSYFGVQLSDVPEGSQGSAPQSPVYRDPQMVKDLSDIQRMIVSQSQAEGKAPHAIVSSRDRRV</sequence>
<evidence type="ECO:0000313" key="5">
    <source>
        <dbReference type="Proteomes" id="UP000717515"/>
    </source>
</evidence>
<protein>
    <recommendedName>
        <fullName evidence="6">Kelch repeat-containing protein</fullName>
    </recommendedName>
</protein>
<accession>A0A9P8D100</accession>
<feature type="chain" id="PRO_5040428685" description="Kelch repeat-containing protein" evidence="3">
    <location>
        <begin position="33"/>
        <end position="864"/>
    </location>
</feature>
<evidence type="ECO:0008006" key="6">
    <source>
        <dbReference type="Google" id="ProtNLM"/>
    </source>
</evidence>
<feature type="region of interest" description="Disordered" evidence="1">
    <location>
        <begin position="696"/>
        <end position="746"/>
    </location>
</feature>
<keyword evidence="2" id="KW-0472">Membrane</keyword>
<comment type="caution">
    <text evidence="4">The sequence shown here is derived from an EMBL/GenBank/DDBJ whole genome shotgun (WGS) entry which is preliminary data.</text>
</comment>
<evidence type="ECO:0000256" key="3">
    <source>
        <dbReference type="SAM" id="SignalP"/>
    </source>
</evidence>
<proteinExistence type="predicted"/>
<evidence type="ECO:0000256" key="1">
    <source>
        <dbReference type="SAM" id="MobiDB-lite"/>
    </source>
</evidence>
<feature type="compositionally biased region" description="Low complexity" evidence="1">
    <location>
        <begin position="413"/>
        <end position="425"/>
    </location>
</feature>
<feature type="compositionally biased region" description="Polar residues" evidence="1">
    <location>
        <begin position="612"/>
        <end position="633"/>
    </location>
</feature>
<evidence type="ECO:0000256" key="2">
    <source>
        <dbReference type="SAM" id="Phobius"/>
    </source>
</evidence>
<evidence type="ECO:0000313" key="4">
    <source>
        <dbReference type="EMBL" id="KAG9326346.1"/>
    </source>
</evidence>
<dbReference type="Gene3D" id="2.120.10.80">
    <property type="entry name" value="Kelch-type beta propeller"/>
    <property type="match status" value="2"/>
</dbReference>
<name>A0A9P8D100_MORAP</name>